<organism evidence="2 3">
    <name type="scientific">Aedes albopictus</name>
    <name type="common">Asian tiger mosquito</name>
    <name type="synonym">Stegomyia albopicta</name>
    <dbReference type="NCBI Taxonomy" id="7160"/>
    <lineage>
        <taxon>Eukaryota</taxon>
        <taxon>Metazoa</taxon>
        <taxon>Ecdysozoa</taxon>
        <taxon>Arthropoda</taxon>
        <taxon>Hexapoda</taxon>
        <taxon>Insecta</taxon>
        <taxon>Pterygota</taxon>
        <taxon>Neoptera</taxon>
        <taxon>Endopterygota</taxon>
        <taxon>Diptera</taxon>
        <taxon>Nematocera</taxon>
        <taxon>Culicoidea</taxon>
        <taxon>Culicidae</taxon>
        <taxon>Culicinae</taxon>
        <taxon>Aedini</taxon>
        <taxon>Aedes</taxon>
        <taxon>Stegomyia</taxon>
    </lineage>
</organism>
<feature type="compositionally biased region" description="Gly residues" evidence="1">
    <location>
        <begin position="61"/>
        <end position="90"/>
    </location>
</feature>
<dbReference type="InterPro" id="IPR028271">
    <property type="entry name" value="RAMAC"/>
</dbReference>
<evidence type="ECO:0000313" key="3">
    <source>
        <dbReference type="Proteomes" id="UP000069940"/>
    </source>
</evidence>
<name>A0ABM2A7J5_AEDAL</name>
<reference evidence="2" key="2">
    <citation type="submission" date="2025-05" db="UniProtKB">
        <authorList>
            <consortium name="EnsemblMetazoa"/>
        </authorList>
    </citation>
    <scope>IDENTIFICATION</scope>
    <source>
        <strain evidence="2">Foshan</strain>
    </source>
</reference>
<protein>
    <submittedName>
        <fullName evidence="2">Uncharacterized protein</fullName>
    </submittedName>
</protein>
<dbReference type="GeneID" id="109429494"/>
<sequence length="160" mass="17839">MVDPKRHINILSEEDQLFLNECEEQFGDRFSQNDADFMAYCAQPVRSPPVLEPWQNRNFQGGYGGGGGGGGGGRGRFNNHRGGGGRGGGRYNHHNRNQDYRDRPYQQHGGRYNNNNNNNRGGGRDNNRYNSDLAGFWQFHVTAEPAFANAGNDVGSTPYQ</sequence>
<feature type="region of interest" description="Disordered" evidence="1">
    <location>
        <begin position="60"/>
        <end position="129"/>
    </location>
</feature>
<dbReference type="Proteomes" id="UP000069940">
    <property type="component" value="Unassembled WGS sequence"/>
</dbReference>
<evidence type="ECO:0000313" key="2">
    <source>
        <dbReference type="EnsemblMetazoa" id="AALFPA23_025225.P37600"/>
    </source>
</evidence>
<feature type="compositionally biased region" description="Basic and acidic residues" evidence="1">
    <location>
        <begin position="96"/>
        <end position="105"/>
    </location>
</feature>
<evidence type="ECO:0000256" key="1">
    <source>
        <dbReference type="SAM" id="MobiDB-lite"/>
    </source>
</evidence>
<dbReference type="EnsemblMetazoa" id="AALFPA23_025225.R37600">
    <property type="protein sequence ID" value="AALFPA23_025225.P37600"/>
    <property type="gene ID" value="AALFPA23_025225"/>
</dbReference>
<proteinExistence type="predicted"/>
<feature type="compositionally biased region" description="Low complexity" evidence="1">
    <location>
        <begin position="109"/>
        <end position="119"/>
    </location>
</feature>
<dbReference type="Pfam" id="PF15320">
    <property type="entry name" value="RAM"/>
    <property type="match status" value="1"/>
</dbReference>
<keyword evidence="3" id="KW-1185">Reference proteome</keyword>
<dbReference type="RefSeq" id="XP_029717298.2">
    <property type="nucleotide sequence ID" value="XM_029861438.2"/>
</dbReference>
<reference evidence="3" key="1">
    <citation type="journal article" date="2015" name="Proc. Natl. Acad. Sci. U.S.A.">
        <title>Genome sequence of the Asian Tiger mosquito, Aedes albopictus, reveals insights into its biology, genetics, and evolution.</title>
        <authorList>
            <person name="Chen X.G."/>
            <person name="Jiang X."/>
            <person name="Gu J."/>
            <person name="Xu M."/>
            <person name="Wu Y."/>
            <person name="Deng Y."/>
            <person name="Zhang C."/>
            <person name="Bonizzoni M."/>
            <person name="Dermauw W."/>
            <person name="Vontas J."/>
            <person name="Armbruster P."/>
            <person name="Huang X."/>
            <person name="Yang Y."/>
            <person name="Zhang H."/>
            <person name="He W."/>
            <person name="Peng H."/>
            <person name="Liu Y."/>
            <person name="Wu K."/>
            <person name="Chen J."/>
            <person name="Lirakis M."/>
            <person name="Topalis P."/>
            <person name="Van Leeuwen T."/>
            <person name="Hall A.B."/>
            <person name="Jiang X."/>
            <person name="Thorpe C."/>
            <person name="Mueller R.L."/>
            <person name="Sun C."/>
            <person name="Waterhouse R.M."/>
            <person name="Yan G."/>
            <person name="Tu Z.J."/>
            <person name="Fang X."/>
            <person name="James A.A."/>
        </authorList>
    </citation>
    <scope>NUCLEOTIDE SEQUENCE [LARGE SCALE GENOMIC DNA]</scope>
    <source>
        <strain evidence="3">Foshan</strain>
    </source>
</reference>
<accession>A0ABM2A7J5</accession>